<dbReference type="PANTHER" id="PTHR46546:SF4">
    <property type="entry name" value="SHEWANELLA-LIKE PROTEIN PHOSPHATASE 1"/>
    <property type="match status" value="1"/>
</dbReference>
<dbReference type="EMBL" id="CP121106">
    <property type="protein sequence ID" value="WFL78928.1"/>
    <property type="molecule type" value="Genomic_DNA"/>
</dbReference>
<dbReference type="Proteomes" id="UP001215827">
    <property type="component" value="Chromosome"/>
</dbReference>
<accession>A0ABY8FV92</accession>
<feature type="signal peptide" evidence="1">
    <location>
        <begin position="1"/>
        <end position="28"/>
    </location>
</feature>
<gene>
    <name evidence="3" type="ORF">P7228_07655</name>
</gene>
<feature type="domain" description="Calcineurin-like phosphoesterase" evidence="2">
    <location>
        <begin position="34"/>
        <end position="293"/>
    </location>
</feature>
<dbReference type="Gene3D" id="3.60.21.10">
    <property type="match status" value="1"/>
</dbReference>
<evidence type="ECO:0000259" key="2">
    <source>
        <dbReference type="Pfam" id="PF00149"/>
    </source>
</evidence>
<feature type="chain" id="PRO_5045229726" evidence="1">
    <location>
        <begin position="29"/>
        <end position="356"/>
    </location>
</feature>
<evidence type="ECO:0000313" key="3">
    <source>
        <dbReference type="EMBL" id="WFL78928.1"/>
    </source>
</evidence>
<evidence type="ECO:0000313" key="4">
    <source>
        <dbReference type="Proteomes" id="UP001215827"/>
    </source>
</evidence>
<dbReference type="InterPro" id="IPR004843">
    <property type="entry name" value="Calcineurin-like_PHP"/>
</dbReference>
<keyword evidence="1" id="KW-0732">Signal</keyword>
<name>A0ABY8FV92_9SPHN</name>
<dbReference type="PANTHER" id="PTHR46546">
    <property type="entry name" value="SHEWANELLA-LIKE PROTEIN PHOSPHATASE 1"/>
    <property type="match status" value="1"/>
</dbReference>
<dbReference type="Pfam" id="PF00149">
    <property type="entry name" value="Metallophos"/>
    <property type="match status" value="1"/>
</dbReference>
<dbReference type="SUPFAM" id="SSF56300">
    <property type="entry name" value="Metallo-dependent phosphatases"/>
    <property type="match status" value="1"/>
</dbReference>
<sequence>MAGRFGMALVQAFAALLAILSLASASWAEEAPSRVIAVGDLHGDHAAWKDIARAAGLMDAKGRWTGGDSVLVQMGDVTDRGPDSLKIIRSLQALEADAPKSGGRVVVLLGNHEAMNVIGDLRYVHPGEYAAFADRKSKRRRDLTWKANREMIEAGYGALDPPIGPEEAKERWFADTPLGKLEHRRAWSPGGELAQWAAGRPAVVQVGTTIFVHGGLSAERAVEPLDVLNARFAAALAPGEEVDRSVLEDPLGPLWYRGNITRAPEEVERPAIAEELAQVLTRYSASRLVVAHTPSLDGILADHGGRLLRVDTGIAAHYGGPATYLELIGERAIAHQRAPDGTWTSRELPLTGEVTP</sequence>
<reference evidence="3 4" key="1">
    <citation type="submission" date="2023-03" db="EMBL/GenBank/DDBJ databases">
        <title>Altererythrobacter sp. CAU 1644 isolated from sand.</title>
        <authorList>
            <person name="Kim W."/>
        </authorList>
    </citation>
    <scope>NUCLEOTIDE SEQUENCE [LARGE SCALE GENOMIC DNA]</scope>
    <source>
        <strain evidence="3 4">CAU 1644</strain>
    </source>
</reference>
<proteinExistence type="predicted"/>
<keyword evidence="4" id="KW-1185">Reference proteome</keyword>
<evidence type="ECO:0000256" key="1">
    <source>
        <dbReference type="SAM" id="SignalP"/>
    </source>
</evidence>
<dbReference type="RefSeq" id="WP_278017617.1">
    <property type="nucleotide sequence ID" value="NZ_CP121106.1"/>
</dbReference>
<dbReference type="InterPro" id="IPR029052">
    <property type="entry name" value="Metallo-depent_PP-like"/>
</dbReference>
<protein>
    <submittedName>
        <fullName evidence="3">Metallophosphoesterase</fullName>
    </submittedName>
</protein>
<organism evidence="3 4">
    <name type="scientific">Altererythrobacter arenosus</name>
    <dbReference type="NCBI Taxonomy" id="3032592"/>
    <lineage>
        <taxon>Bacteria</taxon>
        <taxon>Pseudomonadati</taxon>
        <taxon>Pseudomonadota</taxon>
        <taxon>Alphaproteobacteria</taxon>
        <taxon>Sphingomonadales</taxon>
        <taxon>Erythrobacteraceae</taxon>
        <taxon>Altererythrobacter</taxon>
    </lineage>
</organism>